<protein>
    <submittedName>
        <fullName evidence="6">Lipoprotein</fullName>
    </submittedName>
</protein>
<dbReference type="CDD" id="cd14656">
    <property type="entry name" value="Imelysin-like_EfeO"/>
    <property type="match status" value="1"/>
</dbReference>
<gene>
    <name evidence="6" type="primary">ycdO</name>
    <name evidence="6" type="ORF">GCM10011575_29890</name>
</gene>
<dbReference type="InterPro" id="IPR034981">
    <property type="entry name" value="Imelysin-like_EfeO/Algp7"/>
</dbReference>
<comment type="similarity">
    <text evidence="2">Belongs to the EfeM/EfeO family.</text>
</comment>
<dbReference type="InterPro" id="IPR018976">
    <property type="entry name" value="Imelysin-like"/>
</dbReference>
<feature type="domain" description="Imelysin-like" evidence="5">
    <location>
        <begin position="165"/>
        <end position="410"/>
    </location>
</feature>
<dbReference type="AlphaFoldDB" id="A0A917W6N3"/>
<reference evidence="6" key="2">
    <citation type="submission" date="2020-09" db="EMBL/GenBank/DDBJ databases">
        <authorList>
            <person name="Sun Q."/>
            <person name="Zhou Y."/>
        </authorList>
    </citation>
    <scope>NUCLEOTIDE SEQUENCE</scope>
    <source>
        <strain evidence="6">CGMCC 4.7306</strain>
    </source>
</reference>
<dbReference type="InterPro" id="IPR038352">
    <property type="entry name" value="Imelysin_sf"/>
</dbReference>
<evidence type="ECO:0000313" key="6">
    <source>
        <dbReference type="EMBL" id="GGL69265.1"/>
    </source>
</evidence>
<keyword evidence="7" id="KW-1185">Reference proteome</keyword>
<evidence type="ECO:0000256" key="1">
    <source>
        <dbReference type="ARBA" id="ARBA00004196"/>
    </source>
</evidence>
<dbReference type="Gene3D" id="1.20.1420.20">
    <property type="entry name" value="M75 peptidase, HXXE motif"/>
    <property type="match status" value="1"/>
</dbReference>
<sequence length="417" mass="43722">MSSFPTASGLPRASRVAAVVLSAVALTAGVVGCSTSNSGDSVQGDAKSPSAGVGKVAITLQSGSSGDTCTVDHTSVPAGPITFTITNQSSTAITEVELLSQQKIVGEKENLAPGLKPVSLTLTLGGGEYQIYCPGGSPETQKFTVTGKAAAAPTGTAADLLTQGTKEYGDYVSTEVAGMVTAVEKLQKDVDSGDVDAAKKQYGVARPFYEHIESDVEGFVLPGYKATDNAGNLDYLIDMRASNLDPKVGWHGFHAIERDLWQGGKITSSTKKQAAELTKNVKQLSTLSKSLTYKPEDLANGAASLLEEVQSNKIKGEEEDFSHIDLVDFAANVEGAQQAFANLRPGLQKIDPTLTSQIAARFQSTTTMLDGYRDPQAIGGYKTYTAALRDSDANKLSQNVQALQDSLSQLAQKVATA</sequence>
<organism evidence="6 7">
    <name type="scientific">Microlunatus endophyticus</name>
    <dbReference type="NCBI Taxonomy" id="1716077"/>
    <lineage>
        <taxon>Bacteria</taxon>
        <taxon>Bacillati</taxon>
        <taxon>Actinomycetota</taxon>
        <taxon>Actinomycetes</taxon>
        <taxon>Propionibacteriales</taxon>
        <taxon>Propionibacteriaceae</taxon>
        <taxon>Microlunatus</taxon>
    </lineage>
</organism>
<evidence type="ECO:0000259" key="5">
    <source>
        <dbReference type="Pfam" id="PF09375"/>
    </source>
</evidence>
<dbReference type="PANTHER" id="PTHR39192:SF1">
    <property type="entry name" value="IRON UPTAKE SYSTEM COMPONENT EFEO"/>
    <property type="match status" value="1"/>
</dbReference>
<reference evidence="6" key="1">
    <citation type="journal article" date="2014" name="Int. J. Syst. Evol. Microbiol.">
        <title>Complete genome sequence of Corynebacterium casei LMG S-19264T (=DSM 44701T), isolated from a smear-ripened cheese.</title>
        <authorList>
            <consortium name="US DOE Joint Genome Institute (JGI-PGF)"/>
            <person name="Walter F."/>
            <person name="Albersmeier A."/>
            <person name="Kalinowski J."/>
            <person name="Ruckert C."/>
        </authorList>
    </citation>
    <scope>NUCLEOTIDE SEQUENCE</scope>
    <source>
        <strain evidence="6">CGMCC 4.7306</strain>
    </source>
</reference>
<name>A0A917W6N3_9ACTN</name>
<dbReference type="InterPro" id="IPR053377">
    <property type="entry name" value="Iron_uptake_EfeM/EfeO"/>
</dbReference>
<dbReference type="Proteomes" id="UP000613840">
    <property type="component" value="Unassembled WGS sequence"/>
</dbReference>
<evidence type="ECO:0000256" key="3">
    <source>
        <dbReference type="ARBA" id="ARBA00022729"/>
    </source>
</evidence>
<dbReference type="InterPro" id="IPR050894">
    <property type="entry name" value="EfeM/EfeO_iron_uptake"/>
</dbReference>
<feature type="chain" id="PRO_5039477970" evidence="4">
    <location>
        <begin position="29"/>
        <end position="417"/>
    </location>
</feature>
<keyword evidence="3 4" id="KW-0732">Signal</keyword>
<keyword evidence="6" id="KW-0449">Lipoprotein</keyword>
<dbReference type="EMBL" id="BMMZ01000007">
    <property type="protein sequence ID" value="GGL69265.1"/>
    <property type="molecule type" value="Genomic_DNA"/>
</dbReference>
<dbReference type="NCBIfam" id="NF041757">
    <property type="entry name" value="EfeO"/>
    <property type="match status" value="1"/>
</dbReference>
<evidence type="ECO:0000256" key="4">
    <source>
        <dbReference type="SAM" id="SignalP"/>
    </source>
</evidence>
<dbReference type="RefSeq" id="WP_188896177.1">
    <property type="nucleotide sequence ID" value="NZ_BMMZ01000007.1"/>
</dbReference>
<evidence type="ECO:0000313" key="7">
    <source>
        <dbReference type="Proteomes" id="UP000613840"/>
    </source>
</evidence>
<dbReference type="Pfam" id="PF09375">
    <property type="entry name" value="Peptidase_M75"/>
    <property type="match status" value="1"/>
</dbReference>
<comment type="subcellular location">
    <subcellularLocation>
        <location evidence="1">Cell envelope</location>
    </subcellularLocation>
</comment>
<comment type="caution">
    <text evidence="6">The sequence shown here is derived from an EMBL/GenBank/DDBJ whole genome shotgun (WGS) entry which is preliminary data.</text>
</comment>
<dbReference type="GO" id="GO:0030313">
    <property type="term" value="C:cell envelope"/>
    <property type="evidence" value="ECO:0007669"/>
    <property type="project" value="UniProtKB-SubCell"/>
</dbReference>
<proteinExistence type="inferred from homology"/>
<feature type="signal peptide" evidence="4">
    <location>
        <begin position="1"/>
        <end position="28"/>
    </location>
</feature>
<dbReference type="PANTHER" id="PTHR39192">
    <property type="entry name" value="IRON UPTAKE SYSTEM COMPONENT EFEO"/>
    <property type="match status" value="1"/>
</dbReference>
<evidence type="ECO:0000256" key="2">
    <source>
        <dbReference type="ARBA" id="ARBA00005989"/>
    </source>
</evidence>
<accession>A0A917W6N3</accession>